<keyword evidence="15 28" id="KW-1133">Transmembrane helix</keyword>
<feature type="domain" description="C-type lectin" evidence="30">
    <location>
        <begin position="80"/>
        <end position="201"/>
    </location>
</feature>
<keyword evidence="18" id="KW-0325">Glycoprotein</keyword>
<dbReference type="InParanoid" id="G1K9M5"/>
<dbReference type="eggNOG" id="KOG4297">
    <property type="taxonomic scope" value="Eukaryota"/>
</dbReference>
<dbReference type="GeneTree" id="ENSGT00940000160168"/>
<name>G1K9M5_ANOCA</name>
<keyword evidence="6 26" id="KW-0245">EGF-like domain</keyword>
<dbReference type="FunFam" id="2.10.25.10:FF:000176">
    <property type="entry name" value="Selectin P"/>
    <property type="match status" value="1"/>
</dbReference>
<dbReference type="PANTHER" id="PTHR19325:SF484">
    <property type="entry name" value="P-SELECTIN"/>
    <property type="match status" value="1"/>
</dbReference>
<dbReference type="InterPro" id="IPR018378">
    <property type="entry name" value="C-type_lectin_CS"/>
</dbReference>
<dbReference type="FunFam" id="2.10.70.10:FF:000001">
    <property type="entry name" value="Selectin P"/>
    <property type="match status" value="11"/>
</dbReference>
<evidence type="ECO:0000256" key="26">
    <source>
        <dbReference type="PROSITE-ProRule" id="PRU00076"/>
    </source>
</evidence>
<evidence type="ECO:0000256" key="27">
    <source>
        <dbReference type="PROSITE-ProRule" id="PRU00302"/>
    </source>
</evidence>
<evidence type="ECO:0000256" key="22">
    <source>
        <dbReference type="ARBA" id="ARBA00044337"/>
    </source>
</evidence>
<evidence type="ECO:0000256" key="21">
    <source>
        <dbReference type="ARBA" id="ARBA00044292"/>
    </source>
</evidence>
<dbReference type="SUPFAM" id="SSF56436">
    <property type="entry name" value="C-type lectin-like"/>
    <property type="match status" value="1"/>
</dbReference>
<evidence type="ECO:0000256" key="19">
    <source>
        <dbReference type="ARBA" id="ARBA00044174"/>
    </source>
</evidence>
<evidence type="ECO:0000256" key="8">
    <source>
        <dbReference type="ARBA" id="ARBA00022692"/>
    </source>
</evidence>
<dbReference type="PROSITE" id="PS00022">
    <property type="entry name" value="EGF_1"/>
    <property type="match status" value="1"/>
</dbReference>
<evidence type="ECO:0000259" key="31">
    <source>
        <dbReference type="PROSITE" id="PS50923"/>
    </source>
</evidence>
<keyword evidence="10" id="KW-0732">Signal</keyword>
<feature type="disulfide bond" evidence="27">
    <location>
        <begin position="397"/>
        <end position="424"/>
    </location>
</feature>
<dbReference type="HOGENOM" id="CLU_020848_0_0_1"/>
<dbReference type="Gene3D" id="3.10.100.10">
    <property type="entry name" value="Mannose-Binding Protein A, subunit A"/>
    <property type="match status" value="1"/>
</dbReference>
<feature type="transmembrane region" description="Helical" evidence="28">
    <location>
        <begin position="64"/>
        <end position="85"/>
    </location>
</feature>
<keyword evidence="11" id="KW-0430">Lectin</keyword>
<evidence type="ECO:0000256" key="16">
    <source>
        <dbReference type="ARBA" id="ARBA00023136"/>
    </source>
</evidence>
<dbReference type="KEGG" id="acs:100565764"/>
<keyword evidence="7 27" id="KW-0768">Sushi</keyword>
<feature type="disulfide bond" evidence="27">
    <location>
        <begin position="273"/>
        <end position="300"/>
    </location>
</feature>
<evidence type="ECO:0000259" key="29">
    <source>
        <dbReference type="PROSITE" id="PS50026"/>
    </source>
</evidence>
<keyword evidence="4" id="KW-1003">Cell membrane</keyword>
<keyword evidence="14" id="KW-0130">Cell adhesion</keyword>
<feature type="domain" description="Sushi" evidence="31">
    <location>
        <begin position="799"/>
        <end position="860"/>
    </location>
</feature>
<feature type="disulfide bond" evidence="27">
    <location>
        <begin position="335"/>
        <end position="362"/>
    </location>
</feature>
<keyword evidence="16 28" id="KW-0472">Membrane</keyword>
<comment type="caution">
    <text evidence="26">Lacks conserved residue(s) required for the propagation of feature annotation.</text>
</comment>
<gene>
    <name evidence="32" type="primary">selp</name>
</gene>
<dbReference type="InterPro" id="IPR033991">
    <property type="entry name" value="Selectin_CTLD"/>
</dbReference>
<evidence type="ECO:0000256" key="4">
    <source>
        <dbReference type="ARBA" id="ARBA00022475"/>
    </source>
</evidence>
<feature type="domain" description="Sushi" evidence="31">
    <location>
        <begin position="737"/>
        <end position="798"/>
    </location>
</feature>
<dbReference type="InterPro" id="IPR050350">
    <property type="entry name" value="Compl-Cell_Adhes-Reg"/>
</dbReference>
<feature type="disulfide bond" evidence="26">
    <location>
        <begin position="227"/>
        <end position="236"/>
    </location>
</feature>
<reference evidence="32" key="3">
    <citation type="submission" date="2025-09" db="UniProtKB">
        <authorList>
            <consortium name="Ensembl"/>
        </authorList>
    </citation>
    <scope>IDENTIFICATION</scope>
</reference>
<feature type="disulfide bond" evidence="27">
    <location>
        <begin position="893"/>
        <end position="920"/>
    </location>
</feature>
<comment type="subunit">
    <text evidence="25">Interacts with SNX17. Interacts with SELPLG/PSGL1 and PODXL2 and mediates neutrophil adhesion and leukocyte rolling. This interaction requires the sialyl-Lewis X epitope of SELPLG and PODXL2, and specific tyrosine sulfation on SELPLG. Interacts (via C-type lectin domain) with alpha-IIb/beta3 integrin ITGA2B:ITGB3 and alpha-V/beta-3 integrin ITGAV:ITGB3. Interacts with alpha5/beta1 integrin ITGA5:ITGB1 and alpha4/beta1 integrin ITGA4:ITGB.</text>
</comment>
<dbReference type="Proteomes" id="UP000001646">
    <property type="component" value="Chromosome 4"/>
</dbReference>
<dbReference type="CDD" id="cd00033">
    <property type="entry name" value="CCP"/>
    <property type="match status" value="11"/>
</dbReference>
<feature type="domain" description="Sushi" evidence="31">
    <location>
        <begin position="489"/>
        <end position="550"/>
    </location>
</feature>
<dbReference type="InterPro" id="IPR000742">
    <property type="entry name" value="EGF"/>
</dbReference>
<evidence type="ECO:0000256" key="12">
    <source>
        <dbReference type="ARBA" id="ARBA00022737"/>
    </source>
</evidence>
<comment type="function">
    <text evidence="24">Ca(2+)-dependent receptor for myeloid cells that binds to carbohydrates on neutrophils and monocytes. Mediates the interaction of activated endothelial cells or platelets with leukocytes. The ligand recognized is sialyl-Lewis X. Mediates rapid rolling of leukocyte rolling over vascular surfaces during the initial steps in inflammation through interaction with SELPLG. Mediates cell-cell interactions and cell adhesion via the interaction with integrin alpha-IIb/beta3 (ITGA2B:ITGB3) and integrin alpha-V/beta-3 (ITGAV:ITGB3).</text>
</comment>
<dbReference type="Bgee" id="ENSACAG00000001403">
    <property type="expression patterns" value="Expressed in adrenal gland and 8 other cell types or tissues"/>
</dbReference>
<evidence type="ECO:0000256" key="5">
    <source>
        <dbReference type="ARBA" id="ARBA00022525"/>
    </source>
</evidence>
<dbReference type="PROSITE" id="PS50041">
    <property type="entry name" value="C_TYPE_LECTIN_2"/>
    <property type="match status" value="1"/>
</dbReference>
<dbReference type="GO" id="GO:0005615">
    <property type="term" value="C:extracellular space"/>
    <property type="evidence" value="ECO:0000318"/>
    <property type="project" value="GO_Central"/>
</dbReference>
<dbReference type="InterPro" id="IPR035976">
    <property type="entry name" value="Sushi/SCR/CCP_sf"/>
</dbReference>
<evidence type="ECO:0000256" key="13">
    <source>
        <dbReference type="ARBA" id="ARBA00022837"/>
    </source>
</evidence>
<evidence type="ECO:0000256" key="10">
    <source>
        <dbReference type="ARBA" id="ARBA00022729"/>
    </source>
</evidence>
<dbReference type="InterPro" id="IPR000436">
    <property type="entry name" value="Sushi_SCR_CCP_dom"/>
</dbReference>
<dbReference type="GO" id="GO:0033691">
    <property type="term" value="F:sialic acid binding"/>
    <property type="evidence" value="ECO:0000318"/>
    <property type="project" value="GO_Central"/>
</dbReference>
<dbReference type="InterPro" id="IPR016187">
    <property type="entry name" value="CTDL_fold"/>
</dbReference>
<keyword evidence="5" id="KW-0964">Secreted</keyword>
<dbReference type="GO" id="GO:0046872">
    <property type="term" value="F:metal ion binding"/>
    <property type="evidence" value="ECO:0007669"/>
    <property type="project" value="UniProtKB-KW"/>
</dbReference>
<evidence type="ECO:0000256" key="7">
    <source>
        <dbReference type="ARBA" id="ARBA00022659"/>
    </source>
</evidence>
<evidence type="ECO:0000313" key="32">
    <source>
        <dbReference type="Ensembl" id="ENSACAP00000001513.4"/>
    </source>
</evidence>
<keyword evidence="13" id="KW-0106">Calcium</keyword>
<evidence type="ECO:0000256" key="20">
    <source>
        <dbReference type="ARBA" id="ARBA00044221"/>
    </source>
</evidence>
<dbReference type="GO" id="GO:0007157">
    <property type="term" value="P:heterophilic cell-cell adhesion via plasma membrane cell adhesion molecules"/>
    <property type="evidence" value="ECO:0000318"/>
    <property type="project" value="GO_Central"/>
</dbReference>
<dbReference type="SMART" id="SM00032">
    <property type="entry name" value="CCP"/>
    <property type="match status" value="11"/>
</dbReference>
<evidence type="ECO:0000256" key="6">
    <source>
        <dbReference type="ARBA" id="ARBA00022536"/>
    </source>
</evidence>
<protein>
    <recommendedName>
        <fullName evidence="19">p-selectin</fullName>
    </recommendedName>
    <alternativeName>
        <fullName evidence="20">CD62 antigen-like family member P</fullName>
    </alternativeName>
    <alternativeName>
        <fullName evidence="22">Granule membrane protein 140</fullName>
    </alternativeName>
    <alternativeName>
        <fullName evidence="23">Leukocyte-endothelial cell adhesion molecule 3</fullName>
    </alternativeName>
    <alternativeName>
        <fullName evidence="21">Platelet activation dependent granule-external membrane protein</fullName>
    </alternativeName>
</protein>
<feature type="transmembrane region" description="Helical" evidence="28">
    <location>
        <begin position="931"/>
        <end position="956"/>
    </location>
</feature>
<evidence type="ECO:0000256" key="1">
    <source>
        <dbReference type="ARBA" id="ARBA00004251"/>
    </source>
</evidence>
<dbReference type="PANTHER" id="PTHR19325">
    <property type="entry name" value="COMPLEMENT COMPONENT-RELATED SUSHI DOMAIN-CONTAINING"/>
    <property type="match status" value="1"/>
</dbReference>
<evidence type="ECO:0000256" key="25">
    <source>
        <dbReference type="ARBA" id="ARBA00046840"/>
    </source>
</evidence>
<dbReference type="OrthoDB" id="406096at2759"/>
<feature type="domain" description="Sushi" evidence="31">
    <location>
        <begin position="675"/>
        <end position="736"/>
    </location>
</feature>
<evidence type="ECO:0000256" key="15">
    <source>
        <dbReference type="ARBA" id="ARBA00022989"/>
    </source>
</evidence>
<reference evidence="32" key="2">
    <citation type="submission" date="2025-08" db="UniProtKB">
        <authorList>
            <consortium name="Ensembl"/>
        </authorList>
    </citation>
    <scope>IDENTIFICATION</scope>
</reference>
<dbReference type="PROSITE" id="PS50026">
    <property type="entry name" value="EGF_3"/>
    <property type="match status" value="1"/>
</dbReference>
<reference evidence="32 33" key="1">
    <citation type="submission" date="2009-12" db="EMBL/GenBank/DDBJ databases">
        <title>The Genome Sequence of Anolis carolinensis (Green Anole Lizard).</title>
        <authorList>
            <consortium name="The Genome Sequencing Platform"/>
            <person name="Di Palma F."/>
            <person name="Alfoldi J."/>
            <person name="Heiman D."/>
            <person name="Young S."/>
            <person name="Grabherr M."/>
            <person name="Johnson J."/>
            <person name="Lander E.S."/>
            <person name="Lindblad-Toh K."/>
        </authorList>
    </citation>
    <scope>NUCLEOTIDE SEQUENCE [LARGE SCALE GENOMIC DNA]</scope>
    <source>
        <strain evidence="32 33">JBL SC #1</strain>
    </source>
</reference>
<dbReference type="GO" id="GO:0009897">
    <property type="term" value="C:external side of plasma membrane"/>
    <property type="evidence" value="ECO:0000318"/>
    <property type="project" value="GO_Central"/>
</dbReference>
<feature type="domain" description="Sushi" evidence="31">
    <location>
        <begin position="365"/>
        <end position="426"/>
    </location>
</feature>
<proteinExistence type="inferred from homology"/>
<sequence length="990" mass="109835">MQSAFLHSRGSVGTTSLHRGRRCSVYANPHREKRAKEKSEEFAIKMPTGEASGRFQNRQTDEHILLLAVIAWGLLFPVGVDAWTYHYGDKSDLTWKEARVFCQTWYTDLVAIQNQEEIAYLNAVVPFYKKYYWIGIRKINNTWTWVGTNKKLTKEAENWAYREPNNRRDNQDCVEIYIKRDREAGKWNDEPCTRKKRALCYQASCHPSSCNERSECVETIGNHTCQCYPGYFGPECEYVVQCRDLSAIHKPLHMNCNHPLGDFSYRSSCAFSCEEGLELSGPATLQCLRSGNWTAEIPQCKAVQCKSLNIPAHGDFNCSHVYGDFQYQSICDCKCTEGFAISGTESIMCEKSGEWSSPVPTCKVKQCQEIESPRRGTMDCVNPIGDFAYNSTCDFSCEAGFQLNGSKTLYCNAAGQWSSHVPLCQGVQCQPLQALAHGNSSCFHINGEFQYQSNCTFSCDEGFSLLGEGMIWCTAHGEWTSATPVCQAVECPKLEAPKNGQLNCSHPHGYFAYNSSCAFSCDTGFVRVGSENLNCMALGEWTGSEPVCEVQRCPKLRDLENMRMNCSHPLGSFSYRSACHFRCDEGYVLNGTSTMKCQPDAQWSDEMPFCQAIECHSLQRPEKGSMACSHPVGMFAFQSSCEFACEPGFNLTGIKASHCLATGNWSAPVPTCEAIECEKMDAPANGELNCSHPYGDFMYRSSCVFYCNSGFTRIGAEQLQCTAAGTWTEEPPFCEADKCPALQKPDHGHFNCLHPHSNFAYGSSCNFSCSVGFQLVGSGVLDCLARGNWSEQVPHCKASICPVLHAPVNGKLNCSHPHGYFAYNSSCAFSCDTGFVRVGSEMLNCMALGEWTGSDPVCEVQRCPKPRDIKNMRMNCSHPLGSFSYRSACHFRCDEGYILNGTSTMKCQPDAQWSAEMPFCQETKAPFLKQVLLYTGSVAASLVALTLSGGLIGLVIKRLNRRGERKMLLSHTSDLGVPGVFSNAAFDSGS</sequence>
<dbReference type="SMART" id="SM00034">
    <property type="entry name" value="CLECT"/>
    <property type="match status" value="1"/>
</dbReference>
<keyword evidence="12" id="KW-0677">Repeat</keyword>
<dbReference type="GO" id="GO:0034097">
    <property type="term" value="P:response to cytokine"/>
    <property type="evidence" value="ECO:0000318"/>
    <property type="project" value="GO_Central"/>
</dbReference>
<organism evidence="32 33">
    <name type="scientific">Anolis carolinensis</name>
    <name type="common">Green anole</name>
    <name type="synonym">American chameleon</name>
    <dbReference type="NCBI Taxonomy" id="28377"/>
    <lineage>
        <taxon>Eukaryota</taxon>
        <taxon>Metazoa</taxon>
        <taxon>Chordata</taxon>
        <taxon>Craniata</taxon>
        <taxon>Vertebrata</taxon>
        <taxon>Euteleostomi</taxon>
        <taxon>Lepidosauria</taxon>
        <taxon>Squamata</taxon>
        <taxon>Bifurcata</taxon>
        <taxon>Unidentata</taxon>
        <taxon>Episquamata</taxon>
        <taxon>Toxicofera</taxon>
        <taxon>Iguania</taxon>
        <taxon>Dactyloidae</taxon>
        <taxon>Anolis</taxon>
    </lineage>
</organism>
<accession>G1K9M5</accession>
<dbReference type="InterPro" id="IPR002396">
    <property type="entry name" value="Selectin_superfamily"/>
</dbReference>
<dbReference type="AlphaFoldDB" id="G1K9M5"/>
<dbReference type="PROSITE" id="PS01186">
    <property type="entry name" value="EGF_2"/>
    <property type="match status" value="1"/>
</dbReference>
<feature type="disulfide bond" evidence="27">
    <location>
        <begin position="769"/>
        <end position="796"/>
    </location>
</feature>
<dbReference type="GeneID" id="100565764"/>
<evidence type="ECO:0000256" key="2">
    <source>
        <dbReference type="ARBA" id="ARBA00004613"/>
    </source>
</evidence>
<dbReference type="PROSITE" id="PS50923">
    <property type="entry name" value="SUSHI"/>
    <property type="match status" value="11"/>
</dbReference>
<dbReference type="CDD" id="cd03592">
    <property type="entry name" value="CLECT_selectins_like"/>
    <property type="match status" value="1"/>
</dbReference>
<dbReference type="InterPro" id="IPR001304">
    <property type="entry name" value="C-type_lectin-like"/>
</dbReference>
<dbReference type="PRINTS" id="PR00343">
    <property type="entry name" value="SELECTIN"/>
</dbReference>
<evidence type="ECO:0000256" key="9">
    <source>
        <dbReference type="ARBA" id="ARBA00022723"/>
    </source>
</evidence>
<feature type="disulfide bond" evidence="27">
    <location>
        <begin position="459"/>
        <end position="486"/>
    </location>
</feature>
<evidence type="ECO:0000256" key="18">
    <source>
        <dbReference type="ARBA" id="ARBA00023180"/>
    </source>
</evidence>
<dbReference type="FunFam" id="3.10.100.10:FF:000007">
    <property type="entry name" value="L-selectin"/>
    <property type="match status" value="1"/>
</dbReference>
<comment type="subcellular location">
    <subcellularLocation>
        <location evidence="1">Cell membrane</location>
        <topology evidence="1">Single-pass type I membrane protein</topology>
    </subcellularLocation>
    <subcellularLocation>
        <location evidence="2">Secreted</location>
    </subcellularLocation>
</comment>
<feature type="disulfide bond" evidence="27">
    <location>
        <begin position="707"/>
        <end position="734"/>
    </location>
</feature>
<keyword evidence="8 28" id="KW-0812">Transmembrane</keyword>
<keyword evidence="33" id="KW-1185">Reference proteome</keyword>
<dbReference type="Ensembl" id="ENSACAT00000001549.4">
    <property type="protein sequence ID" value="ENSACAP00000001513.4"/>
    <property type="gene ID" value="ENSACAG00000001403.4"/>
</dbReference>
<dbReference type="PROSITE" id="PS00615">
    <property type="entry name" value="C_TYPE_LECTIN_1"/>
    <property type="match status" value="1"/>
</dbReference>
<evidence type="ECO:0000256" key="11">
    <source>
        <dbReference type="ARBA" id="ARBA00022734"/>
    </source>
</evidence>
<dbReference type="STRING" id="28377.ENSACAP00000001513"/>
<feature type="domain" description="Sushi" evidence="31">
    <location>
        <begin position="427"/>
        <end position="488"/>
    </location>
</feature>
<feature type="domain" description="Sushi" evidence="31">
    <location>
        <begin position="551"/>
        <end position="612"/>
    </location>
</feature>
<keyword evidence="17 26" id="KW-1015">Disulfide bond</keyword>
<evidence type="ECO:0000256" key="17">
    <source>
        <dbReference type="ARBA" id="ARBA00023157"/>
    </source>
</evidence>
<feature type="domain" description="Sushi" evidence="31">
    <location>
        <begin position="613"/>
        <end position="674"/>
    </location>
</feature>
<evidence type="ECO:0000256" key="28">
    <source>
        <dbReference type="SAM" id="Phobius"/>
    </source>
</evidence>
<dbReference type="GO" id="GO:0050901">
    <property type="term" value="P:leukocyte tethering or rolling"/>
    <property type="evidence" value="ECO:0000318"/>
    <property type="project" value="GO_Central"/>
</dbReference>
<dbReference type="InterPro" id="IPR016186">
    <property type="entry name" value="C-type_lectin-like/link_sf"/>
</dbReference>
<feature type="disulfide bond" evidence="27">
    <location>
        <begin position="583"/>
        <end position="610"/>
    </location>
</feature>
<dbReference type="Gene3D" id="2.10.70.10">
    <property type="entry name" value="Complement Module, domain 1"/>
    <property type="match status" value="11"/>
</dbReference>
<dbReference type="Pfam" id="PF00084">
    <property type="entry name" value="Sushi"/>
    <property type="match status" value="11"/>
</dbReference>
<dbReference type="Pfam" id="PF00059">
    <property type="entry name" value="Lectin_C"/>
    <property type="match status" value="1"/>
</dbReference>
<feature type="domain" description="Sushi" evidence="31">
    <location>
        <begin position="861"/>
        <end position="922"/>
    </location>
</feature>
<feature type="disulfide bond" evidence="27">
    <location>
        <begin position="645"/>
        <end position="672"/>
    </location>
</feature>
<dbReference type="CDD" id="cd00054">
    <property type="entry name" value="EGF_CA"/>
    <property type="match status" value="1"/>
</dbReference>
<feature type="disulfide bond" evidence="27">
    <location>
        <begin position="521"/>
        <end position="548"/>
    </location>
</feature>
<evidence type="ECO:0000256" key="23">
    <source>
        <dbReference type="ARBA" id="ARBA00044355"/>
    </source>
</evidence>
<feature type="domain" description="Sushi" evidence="31">
    <location>
        <begin position="303"/>
        <end position="364"/>
    </location>
</feature>
<dbReference type="GO" id="GO:0070492">
    <property type="term" value="F:oligosaccharide binding"/>
    <property type="evidence" value="ECO:0000318"/>
    <property type="project" value="GO_Central"/>
</dbReference>
<dbReference type="SUPFAM" id="SSF57535">
    <property type="entry name" value="Complement control module/SCR domain"/>
    <property type="match status" value="11"/>
</dbReference>
<feature type="domain" description="EGF-like" evidence="29">
    <location>
        <begin position="201"/>
        <end position="237"/>
    </location>
</feature>
<feature type="domain" description="Sushi" evidence="31">
    <location>
        <begin position="240"/>
        <end position="302"/>
    </location>
</feature>
<comment type="similarity">
    <text evidence="3">Belongs to the selectin/LECAM family.</text>
</comment>
<keyword evidence="9" id="KW-0479">Metal-binding</keyword>
<feature type="disulfide bond" evidence="27">
    <location>
        <begin position="831"/>
        <end position="858"/>
    </location>
</feature>
<evidence type="ECO:0000256" key="3">
    <source>
        <dbReference type="ARBA" id="ARBA00007360"/>
    </source>
</evidence>
<dbReference type="CTD" id="6403"/>
<evidence type="ECO:0000256" key="24">
    <source>
        <dbReference type="ARBA" id="ARBA00045502"/>
    </source>
</evidence>
<evidence type="ECO:0000259" key="30">
    <source>
        <dbReference type="PROSITE" id="PS50041"/>
    </source>
</evidence>
<evidence type="ECO:0000256" key="14">
    <source>
        <dbReference type="ARBA" id="ARBA00022889"/>
    </source>
</evidence>
<evidence type="ECO:0000313" key="33">
    <source>
        <dbReference type="Proteomes" id="UP000001646"/>
    </source>
</evidence>